<dbReference type="PANTHER" id="PTHR35882">
    <property type="entry name" value="PELA"/>
    <property type="match status" value="1"/>
</dbReference>
<dbReference type="SUPFAM" id="SSF51445">
    <property type="entry name" value="(Trans)glycosidases"/>
    <property type="match status" value="1"/>
</dbReference>
<dbReference type="GO" id="GO:0016787">
    <property type="term" value="F:hydrolase activity"/>
    <property type="evidence" value="ECO:0007669"/>
    <property type="project" value="UniProtKB-KW"/>
</dbReference>
<keyword evidence="4" id="KW-1185">Reference proteome</keyword>
<dbReference type="PANTHER" id="PTHR35882:SF2">
    <property type="entry name" value="PELA"/>
    <property type="match status" value="1"/>
</dbReference>
<dbReference type="Gene3D" id="3.20.20.70">
    <property type="entry name" value="Aldolase class I"/>
    <property type="match status" value="1"/>
</dbReference>
<dbReference type="Proteomes" id="UP001548590">
    <property type="component" value="Unassembled WGS sequence"/>
</dbReference>
<feature type="domain" description="Glycoside-hydrolase family GH114 TIM-barrel" evidence="2">
    <location>
        <begin position="38"/>
        <end position="260"/>
    </location>
</feature>
<evidence type="ECO:0000313" key="4">
    <source>
        <dbReference type="Proteomes" id="UP001548590"/>
    </source>
</evidence>
<evidence type="ECO:0000256" key="1">
    <source>
        <dbReference type="SAM" id="SignalP"/>
    </source>
</evidence>
<dbReference type="InterPro" id="IPR016925">
    <property type="entry name" value="UCP029570"/>
</dbReference>
<comment type="caution">
    <text evidence="3">The sequence shown here is derived from an EMBL/GenBank/DDBJ whole genome shotgun (WGS) entry which is preliminary data.</text>
</comment>
<evidence type="ECO:0000259" key="2">
    <source>
        <dbReference type="Pfam" id="PF03537"/>
    </source>
</evidence>
<dbReference type="InterPro" id="IPR004352">
    <property type="entry name" value="GH114_TIM-barrel"/>
</dbReference>
<dbReference type="Pfam" id="PF03537">
    <property type="entry name" value="Glyco_hydro_114"/>
    <property type="match status" value="1"/>
</dbReference>
<gene>
    <name evidence="3" type="ORF">ABVT11_07600</name>
</gene>
<proteinExistence type="predicted"/>
<keyword evidence="3" id="KW-0378">Hydrolase</keyword>
<feature type="chain" id="PRO_5046160894" evidence="1">
    <location>
        <begin position="17"/>
        <end position="915"/>
    </location>
</feature>
<dbReference type="EMBL" id="JBEWLZ010000003">
    <property type="protein sequence ID" value="MET1489688.1"/>
    <property type="molecule type" value="Genomic_DNA"/>
</dbReference>
<keyword evidence="1" id="KW-0732">Signal</keyword>
<protein>
    <submittedName>
        <fullName evidence="3">Bifunctional glycoside hydrolase 114/ polysaccharide deacetylase family protein</fullName>
    </submittedName>
</protein>
<accession>A0ABV2CP48</accession>
<dbReference type="PIRSF" id="PIRSF029570">
    <property type="entry name" value="UCP029570"/>
    <property type="match status" value="1"/>
</dbReference>
<name>A0ABV2CP48_9RHOO</name>
<evidence type="ECO:0000313" key="3">
    <source>
        <dbReference type="EMBL" id="MET1489688.1"/>
    </source>
</evidence>
<sequence>MLVLLAAGLGLLPAQAALQSVGFYYGADTRLQEFHAFDVTVVDPDHGFDPELWRRGSGELYAYVSVGEVHPSRSWAGEIPQSWKLGRNEAWASTVMDQRNPAWREFALTRIFAPLWQRGYRGFFLDTLDSYQLGGAAADPAAQQAGLVSLIRALRTRFPGIRLIANRGFELLPDIGSELEAIAAESLYRGWNQSARQYREVPEADREWLLARLEEAHQRYRLPVIVIDYLPPAQRAQMRDTARRILQHGFIPWVASGQLDTLGMSRIEVMPRRILILHDSREAPGMHYRAAHRYTEMLLNYLGYVADYADVNKPLPVPDPGVYAGLLSWFDGGLQTAAASRYERWLAARLGEGFRIAMLSDPGLPATSSVLGLMDLQAAPEPDGRVEILSRNAAIGYETEPLPRRQLLQPLRLAPGSGVSWLRLRDARGQLYDGAGITRQGGFVWRPFGVAGDDDNGRRWVIDPWRFLQQALALPAMPVPDTTSLAGRRMFFAHMDGDGFASRAEFPGSPFAAQVILDQVIRRYPGVPHTMSVIEGEVSPQGIYPKDSPAMEAIARRIFAQPNVEIASHTYSHPFRWVKVEAGDASADADADYHLDIPGYVPSLAREVEGSLAYVRTLAPAGKPVNILLWSGDAAPTPSAIAWVSRDGLLNMNGGSTMPTREKPSLTRISPLGARLGGHFQVFAPITNENVYTNLWRGPFYGFAHVTESFELTGEPRRIKPVDIYYHTYSGSKPAALRALQSAYDWALARPLHPVYASEFMRIATDFNTVVIARDLQQARFSVRNAGSLRSLRMPAELNAPALADSQGLAGWADGPDGRYLILSAAEASFALSAGQDALPRLAGANGKVLAWSREGDHIQARLAGHQPLDFELANAAGCSVRTPAGPLTGTPAGKLLRYRLTDAETTLDIGCRGR</sequence>
<organism evidence="3 4">
    <name type="scientific">Uliginosibacterium paludis</name>
    <dbReference type="NCBI Taxonomy" id="1615952"/>
    <lineage>
        <taxon>Bacteria</taxon>
        <taxon>Pseudomonadati</taxon>
        <taxon>Pseudomonadota</taxon>
        <taxon>Betaproteobacteria</taxon>
        <taxon>Rhodocyclales</taxon>
        <taxon>Zoogloeaceae</taxon>
        <taxon>Uliginosibacterium</taxon>
    </lineage>
</organism>
<feature type="signal peptide" evidence="1">
    <location>
        <begin position="1"/>
        <end position="16"/>
    </location>
</feature>
<reference evidence="3 4" key="1">
    <citation type="submission" date="2024-07" db="EMBL/GenBank/DDBJ databases">
        <title>Uliginosibacterium paludis KCTC:42655.</title>
        <authorList>
            <person name="Kim M.K."/>
        </authorList>
    </citation>
    <scope>NUCLEOTIDE SEQUENCE [LARGE SCALE GENOMIC DNA]</scope>
    <source>
        <strain evidence="3 4">KCTC 42655</strain>
    </source>
</reference>
<dbReference type="InterPro" id="IPR013785">
    <property type="entry name" value="Aldolase_TIM"/>
</dbReference>
<dbReference type="CDD" id="cd10922">
    <property type="entry name" value="CE4_PelA_like_C"/>
    <property type="match status" value="1"/>
</dbReference>
<dbReference type="InterPro" id="IPR017853">
    <property type="entry name" value="GH"/>
</dbReference>